<dbReference type="PROSITE" id="PS00379">
    <property type="entry name" value="CDP_ALCOHOL_P_TRANSF"/>
    <property type="match status" value="1"/>
</dbReference>
<dbReference type="Pfam" id="PF01066">
    <property type="entry name" value="CDP-OH_P_transf"/>
    <property type="match status" value="1"/>
</dbReference>
<dbReference type="InterPro" id="IPR043130">
    <property type="entry name" value="CDP-OH_PTrfase_TM_dom"/>
</dbReference>
<keyword evidence="3" id="KW-1133">Transmembrane helix</keyword>
<comment type="caution">
    <text evidence="4">The sequence shown here is derived from an EMBL/GenBank/DDBJ whole genome shotgun (WGS) entry which is preliminary data.</text>
</comment>
<dbReference type="AlphaFoldDB" id="Q1K2W7"/>
<keyword evidence="3" id="KW-0812">Transmembrane</keyword>
<dbReference type="RefSeq" id="WP_005998196.1">
    <property type="nucleotide sequence ID" value="NZ_AAEW02000003.1"/>
</dbReference>
<proteinExistence type="inferred from homology"/>
<evidence type="ECO:0000256" key="2">
    <source>
        <dbReference type="RuleBase" id="RU003750"/>
    </source>
</evidence>
<dbReference type="Proteomes" id="UP000005695">
    <property type="component" value="Unassembled WGS sequence"/>
</dbReference>
<feature type="transmembrane region" description="Helical" evidence="3">
    <location>
        <begin position="59"/>
        <end position="84"/>
    </location>
</feature>
<gene>
    <name evidence="4" type="ORF">Dace_2016</name>
</gene>
<feature type="transmembrane region" description="Helical" evidence="3">
    <location>
        <begin position="214"/>
        <end position="235"/>
    </location>
</feature>
<dbReference type="EMBL" id="AAEW02000003">
    <property type="protein sequence ID" value="EAT16764.1"/>
    <property type="molecule type" value="Genomic_DNA"/>
</dbReference>
<protein>
    <submittedName>
        <fullName evidence="4">CDP-alcohol phosphatidyltransferase</fullName>
    </submittedName>
</protein>
<dbReference type="GO" id="GO:0016020">
    <property type="term" value="C:membrane"/>
    <property type="evidence" value="ECO:0007669"/>
    <property type="project" value="InterPro"/>
</dbReference>
<dbReference type="InterPro" id="IPR048254">
    <property type="entry name" value="CDP_ALCOHOL_P_TRANSF_CS"/>
</dbReference>
<dbReference type="GO" id="GO:0008654">
    <property type="term" value="P:phospholipid biosynthetic process"/>
    <property type="evidence" value="ECO:0007669"/>
    <property type="project" value="InterPro"/>
</dbReference>
<evidence type="ECO:0000256" key="1">
    <source>
        <dbReference type="ARBA" id="ARBA00022679"/>
    </source>
</evidence>
<evidence type="ECO:0000313" key="4">
    <source>
        <dbReference type="EMBL" id="EAT16764.1"/>
    </source>
</evidence>
<evidence type="ECO:0000256" key="3">
    <source>
        <dbReference type="SAM" id="Phobius"/>
    </source>
</evidence>
<dbReference type="GO" id="GO:0016780">
    <property type="term" value="F:phosphotransferase activity, for other substituted phosphate groups"/>
    <property type="evidence" value="ECO:0007669"/>
    <property type="project" value="InterPro"/>
</dbReference>
<reference evidence="4" key="2">
    <citation type="submission" date="2006-05" db="EMBL/GenBank/DDBJ databases">
        <title>Sequencing of the draft genome and assembly of Desulfuromonas acetoxidans DSM 684.</title>
        <authorList>
            <consortium name="US DOE Joint Genome Institute (JGI-PGF)"/>
            <person name="Copeland A."/>
            <person name="Lucas S."/>
            <person name="Lapidus A."/>
            <person name="Barry K."/>
            <person name="Detter J.C."/>
            <person name="Glavina del Rio T."/>
            <person name="Hammon N."/>
            <person name="Israni S."/>
            <person name="Dalin E."/>
            <person name="Tice H."/>
            <person name="Bruce D."/>
            <person name="Pitluck S."/>
            <person name="Richardson P."/>
        </authorList>
    </citation>
    <scope>NUCLEOTIDE SEQUENCE [LARGE SCALE GENOMIC DNA]</scope>
    <source>
        <strain evidence="4">DSM 684</strain>
    </source>
</reference>
<comment type="similarity">
    <text evidence="2">Belongs to the CDP-alcohol phosphatidyltransferase class-I family.</text>
</comment>
<keyword evidence="3" id="KW-0472">Membrane</keyword>
<feature type="transmembrane region" description="Helical" evidence="3">
    <location>
        <begin position="189"/>
        <end position="208"/>
    </location>
</feature>
<accession>Q1K2W7</accession>
<keyword evidence="1 2" id="KW-0808">Transferase</keyword>
<evidence type="ECO:0000313" key="5">
    <source>
        <dbReference type="Proteomes" id="UP000005695"/>
    </source>
</evidence>
<organism evidence="4 5">
    <name type="scientific">Desulfuromonas acetoxidans (strain DSM 684 / 11070)</name>
    <dbReference type="NCBI Taxonomy" id="281689"/>
    <lineage>
        <taxon>Bacteria</taxon>
        <taxon>Pseudomonadati</taxon>
        <taxon>Thermodesulfobacteriota</taxon>
        <taxon>Desulfuromonadia</taxon>
        <taxon>Desulfuromonadales</taxon>
        <taxon>Desulfuromonadaceae</taxon>
        <taxon>Desulfuromonas</taxon>
    </lineage>
</organism>
<name>Q1K2W7_DESA6</name>
<reference evidence="4" key="1">
    <citation type="submission" date="2006-05" db="EMBL/GenBank/DDBJ databases">
        <title>Annotation of the draft genome assembly of Desulfuromonas acetoxidans DSM 684.</title>
        <authorList>
            <consortium name="US DOE Joint Genome Institute (JGI-ORNL)"/>
            <person name="Larimer F."/>
            <person name="Land M."/>
            <person name="Hauser L."/>
        </authorList>
    </citation>
    <scope>NUCLEOTIDE SEQUENCE [LARGE SCALE GENOMIC DNA]</scope>
    <source>
        <strain evidence="4">DSM 684</strain>
    </source>
</reference>
<dbReference type="InterPro" id="IPR000462">
    <property type="entry name" value="CDP-OH_P_trans"/>
</dbReference>
<sequence>MSIAGTVTSREADRAMSLKTWWALPLIQPMARQLVVLVVNRTSLTANHVTMMAIAFRLVTFFCFLFASRSLLVVGAISYFFAYVCDCADGTIARIKNESSELGRYLDHVSDLVGDVLILGALSWSQNLLMEPWVWAMAFMHIAECYMSYLAGFAISSHEGTLGGFSLFRRFNHYRQWFFAKNVKSFFSFPDYTALVFVLCPLLGIPSVGLSVGFYFLLIIILYTVLASFVTIHTAETFFP</sequence>
<dbReference type="Gene3D" id="1.20.120.1760">
    <property type="match status" value="1"/>
</dbReference>
<keyword evidence="5" id="KW-1185">Reference proteome</keyword>